<gene>
    <name evidence="11" type="ORF">SE17_17170</name>
</gene>
<dbReference type="PANTHER" id="PTHR12589">
    <property type="entry name" value="PYRUVOYL TETRAHYDROBIOPTERIN SYNTHASE"/>
    <property type="match status" value="1"/>
</dbReference>
<dbReference type="InterPro" id="IPR007115">
    <property type="entry name" value="6-PTP_synth/QueD"/>
</dbReference>
<comment type="pathway">
    <text evidence="2">Purine metabolism; 7-cyano-7-deazaguanine biosynthesis.</text>
</comment>
<dbReference type="EMBL" id="LJCR01000642">
    <property type="protein sequence ID" value="KPV52152.1"/>
    <property type="molecule type" value="Genomic_DNA"/>
</dbReference>
<keyword evidence="7" id="KW-0862">Zinc</keyword>
<evidence type="ECO:0000313" key="12">
    <source>
        <dbReference type="Proteomes" id="UP000050509"/>
    </source>
</evidence>
<evidence type="ECO:0000256" key="10">
    <source>
        <dbReference type="ARBA" id="ARBA00048807"/>
    </source>
</evidence>
<dbReference type="PANTHER" id="PTHR12589:SF7">
    <property type="entry name" value="6-PYRUVOYL TETRAHYDROBIOPTERIN SYNTHASE"/>
    <property type="match status" value="1"/>
</dbReference>
<comment type="catalytic activity">
    <reaction evidence="10">
        <text>7,8-dihydroneopterin 3'-triphosphate + H2O = 6-carboxy-5,6,7,8-tetrahydropterin + triphosphate + acetaldehyde + 2 H(+)</text>
        <dbReference type="Rhea" id="RHEA:27966"/>
        <dbReference type="ChEBI" id="CHEBI:15343"/>
        <dbReference type="ChEBI" id="CHEBI:15377"/>
        <dbReference type="ChEBI" id="CHEBI:15378"/>
        <dbReference type="ChEBI" id="CHEBI:18036"/>
        <dbReference type="ChEBI" id="CHEBI:58462"/>
        <dbReference type="ChEBI" id="CHEBI:61032"/>
        <dbReference type="EC" id="4.1.2.50"/>
    </reaction>
</comment>
<dbReference type="AlphaFoldDB" id="A0A0P9CZX9"/>
<evidence type="ECO:0000256" key="3">
    <source>
        <dbReference type="ARBA" id="ARBA00008900"/>
    </source>
</evidence>
<dbReference type="Gene3D" id="3.30.479.10">
    <property type="entry name" value="6-pyruvoyl tetrahydropterin synthase/QueD"/>
    <property type="match status" value="1"/>
</dbReference>
<dbReference type="Pfam" id="PF01242">
    <property type="entry name" value="PTPS"/>
    <property type="match status" value="1"/>
</dbReference>
<keyword evidence="8" id="KW-0456">Lyase</keyword>
<dbReference type="EC" id="4.1.2.50" evidence="4"/>
<evidence type="ECO:0000313" key="11">
    <source>
        <dbReference type="EMBL" id="KPV52152.1"/>
    </source>
</evidence>
<proteinExistence type="inferred from homology"/>
<comment type="cofactor">
    <cofactor evidence="1">
        <name>Zn(2+)</name>
        <dbReference type="ChEBI" id="CHEBI:29105"/>
    </cofactor>
</comment>
<comment type="caution">
    <text evidence="11">The sequence shown here is derived from an EMBL/GenBank/DDBJ whole genome shotgun (WGS) entry which is preliminary data.</text>
</comment>
<evidence type="ECO:0000256" key="1">
    <source>
        <dbReference type="ARBA" id="ARBA00001947"/>
    </source>
</evidence>
<evidence type="ECO:0000256" key="8">
    <source>
        <dbReference type="ARBA" id="ARBA00023239"/>
    </source>
</evidence>
<comment type="similarity">
    <text evidence="3">Belongs to the PTPS family. QueD subfamily.</text>
</comment>
<organism evidence="11 12">
    <name type="scientific">Kouleothrix aurantiaca</name>
    <dbReference type="NCBI Taxonomy" id="186479"/>
    <lineage>
        <taxon>Bacteria</taxon>
        <taxon>Bacillati</taxon>
        <taxon>Chloroflexota</taxon>
        <taxon>Chloroflexia</taxon>
        <taxon>Chloroflexales</taxon>
        <taxon>Roseiflexineae</taxon>
        <taxon>Roseiflexaceae</taxon>
        <taxon>Kouleothrix</taxon>
    </lineage>
</organism>
<dbReference type="GO" id="GO:0070497">
    <property type="term" value="F:6-carboxytetrahydropterin synthase activity"/>
    <property type="evidence" value="ECO:0007669"/>
    <property type="project" value="UniProtKB-EC"/>
</dbReference>
<evidence type="ECO:0000256" key="7">
    <source>
        <dbReference type="ARBA" id="ARBA00022833"/>
    </source>
</evidence>
<evidence type="ECO:0000256" key="9">
    <source>
        <dbReference type="ARBA" id="ARBA00031449"/>
    </source>
</evidence>
<dbReference type="Proteomes" id="UP000050509">
    <property type="component" value="Unassembled WGS sequence"/>
</dbReference>
<evidence type="ECO:0000256" key="2">
    <source>
        <dbReference type="ARBA" id="ARBA00005061"/>
    </source>
</evidence>
<dbReference type="UniPathway" id="UPA00391"/>
<keyword evidence="6" id="KW-0479">Metal-binding</keyword>
<sequence length="164" mass="18748">MSAYRIHVSRDNLMFAAGHFASYDGTIVEPLHGHNYRLGVTLEGPTEENAYVFNFVTLKRIMKRLTDELDHHMLLPLHNALIAIEECDDGGVIVRTADRWYRFPRQDVVLLDLPNTTVEMMARYLCGRLREDLAARPEAAHLTAVEIALEESFGQTAFYREELA</sequence>
<dbReference type="InterPro" id="IPR038418">
    <property type="entry name" value="6-PTP_synth/QueD_sf"/>
</dbReference>
<dbReference type="SUPFAM" id="SSF55620">
    <property type="entry name" value="Tetrahydrobiopterin biosynthesis enzymes-like"/>
    <property type="match status" value="1"/>
</dbReference>
<protein>
    <recommendedName>
        <fullName evidence="5">6-carboxy-5,6,7,8-tetrahydropterin synthase</fullName>
        <ecNumber evidence="4">4.1.2.50</ecNumber>
    </recommendedName>
    <alternativeName>
        <fullName evidence="9">Queuosine biosynthesis protein QueD</fullName>
    </alternativeName>
</protein>
<accession>A0A0P9CZX9</accession>
<evidence type="ECO:0000256" key="4">
    <source>
        <dbReference type="ARBA" id="ARBA00012982"/>
    </source>
</evidence>
<name>A0A0P9CZX9_9CHLR</name>
<keyword evidence="12" id="KW-1185">Reference proteome</keyword>
<dbReference type="GO" id="GO:0046872">
    <property type="term" value="F:metal ion binding"/>
    <property type="evidence" value="ECO:0007669"/>
    <property type="project" value="UniProtKB-KW"/>
</dbReference>
<evidence type="ECO:0000256" key="6">
    <source>
        <dbReference type="ARBA" id="ARBA00022723"/>
    </source>
</evidence>
<evidence type="ECO:0000256" key="5">
    <source>
        <dbReference type="ARBA" id="ARBA00018141"/>
    </source>
</evidence>
<reference evidence="11 12" key="1">
    <citation type="submission" date="2015-09" db="EMBL/GenBank/DDBJ databases">
        <title>Draft genome sequence of Kouleothrix aurantiaca JCM 19913.</title>
        <authorList>
            <person name="Hemp J."/>
        </authorList>
    </citation>
    <scope>NUCLEOTIDE SEQUENCE [LARGE SCALE GENOMIC DNA]</scope>
    <source>
        <strain evidence="11 12">COM-B</strain>
    </source>
</reference>